<evidence type="ECO:0000256" key="4">
    <source>
        <dbReference type="ARBA" id="ARBA00022763"/>
    </source>
</evidence>
<dbReference type="GO" id="GO:0006281">
    <property type="term" value="P:DNA repair"/>
    <property type="evidence" value="ECO:0007669"/>
    <property type="project" value="UniProtKB-KW"/>
</dbReference>
<feature type="domain" description="Histone chaperone RTT106/FACT complex subunit SPT16-like middle" evidence="11">
    <location>
        <begin position="122"/>
        <end position="217"/>
    </location>
</feature>
<evidence type="ECO:0000256" key="6">
    <source>
        <dbReference type="ARBA" id="ARBA00023163"/>
    </source>
</evidence>
<evidence type="ECO:0000256" key="1">
    <source>
        <dbReference type="ARBA" id="ARBA00010060"/>
    </source>
</evidence>
<dbReference type="InterPro" id="IPR011993">
    <property type="entry name" value="PH-like_dom_sf"/>
</dbReference>
<dbReference type="GO" id="GO:0003677">
    <property type="term" value="F:DNA binding"/>
    <property type="evidence" value="ECO:0007669"/>
    <property type="project" value="InterPro"/>
</dbReference>
<keyword evidence="2 9" id="KW-0158">Chromosome</keyword>
<dbReference type="PANTHER" id="PTHR45849">
    <property type="entry name" value="FACT COMPLEX SUBUNIT SSRP1"/>
    <property type="match status" value="1"/>
</dbReference>
<dbReference type="Gene3D" id="2.30.29.30">
    <property type="entry name" value="Pleckstrin-homology domain (PH domain)/Phosphotyrosine-binding domain (PTB)"/>
    <property type="match status" value="1"/>
</dbReference>
<dbReference type="AlphaFoldDB" id="A0A0B2R9L6"/>
<dbReference type="Proteomes" id="UP000053555">
    <property type="component" value="Unassembled WGS sequence"/>
</dbReference>
<keyword evidence="8 9" id="KW-0539">Nucleus</keyword>
<comment type="similarity">
    <text evidence="1 9">Belongs to the SSRP1 family.</text>
</comment>
<proteinExistence type="inferred from homology"/>
<feature type="compositionally biased region" description="Basic and acidic residues" evidence="10">
    <location>
        <begin position="245"/>
        <end position="257"/>
    </location>
</feature>
<keyword evidence="6 9" id="KW-0804">Transcription</keyword>
<name>A0A0B2R9L6_GLYSO</name>
<dbReference type="SMART" id="SM01287">
    <property type="entry name" value="Rtt106"/>
    <property type="match status" value="1"/>
</dbReference>
<comment type="function">
    <text evidence="9">Component of the FACT complex, a general chromatin factor that acts to reorganize nucleosomes. The FACT complex is involved in multiple processes that require DNA as a template such as mRNA elongation, DNA replication and DNA repair. During transcription elongation the FACT complex acts as a histone chaperone that both destabilizes and restores nucleosomal structure. It facilitates the passage of RNA polymerase II and transcription by promoting the dissociation of one histone H2A-H2B dimer from the nucleosome, then subsequently promotes the reestablishment of the nucleosome following the passage of RNA polymerase II.</text>
</comment>
<keyword evidence="4 9" id="KW-0227">DNA damage</keyword>
<dbReference type="GO" id="GO:0035101">
    <property type="term" value="C:FACT complex"/>
    <property type="evidence" value="ECO:0007669"/>
    <property type="project" value="TreeGrafter"/>
</dbReference>
<evidence type="ECO:0000256" key="5">
    <source>
        <dbReference type="ARBA" id="ARBA00023015"/>
    </source>
</evidence>
<keyword evidence="3 9" id="KW-0235">DNA replication</keyword>
<protein>
    <recommendedName>
        <fullName evidence="9">FACT complex subunit SSRP1</fullName>
    </recommendedName>
</protein>
<evidence type="ECO:0000256" key="2">
    <source>
        <dbReference type="ARBA" id="ARBA00022454"/>
    </source>
</evidence>
<evidence type="ECO:0000256" key="3">
    <source>
        <dbReference type="ARBA" id="ARBA00022705"/>
    </source>
</evidence>
<dbReference type="EMBL" id="KN652787">
    <property type="protein sequence ID" value="KHN28442.1"/>
    <property type="molecule type" value="Genomic_DNA"/>
</dbReference>
<gene>
    <name evidence="12" type="ORF">glysoja_043048</name>
</gene>
<feature type="region of interest" description="Disordered" evidence="10">
    <location>
        <begin position="233"/>
        <end position="278"/>
    </location>
</feature>
<keyword evidence="5 9" id="KW-0805">Transcription regulation</keyword>
<evidence type="ECO:0000256" key="7">
    <source>
        <dbReference type="ARBA" id="ARBA00023204"/>
    </source>
</evidence>
<dbReference type="GO" id="GO:0031491">
    <property type="term" value="F:nucleosome binding"/>
    <property type="evidence" value="ECO:0007669"/>
    <property type="project" value="TreeGrafter"/>
</dbReference>
<sequence>MEDSQKHLPKRVTSTGMHNAVAAVDPLGELVKNLFDAYQKPIELPWDGAKFGYLMLKMAFSSHMQMFMNDWSTSLEYGPLHGFLEPQSIHKAKDRRQECQQYIQTRVKESQRLVYLGAYLNHYAVKSSLKAEDGILYPLKKSFFFLPKPLTLILHEEIDYVEFERHVAGGSNMHYFDLSIRLKSEQEHLCCNIQRNEYHNLYEFIRRCLTYCWYKEGSLFEDDDVVDPHLERIKNEAGGDESDEEKPAKKESKKDMPSKASTSKRKSKDDEDGKKKKRLKCTQEDNVWFHVHF</sequence>
<dbReference type="InterPro" id="IPR000969">
    <property type="entry name" value="SSRP1/POB3"/>
</dbReference>
<dbReference type="GO" id="GO:0042393">
    <property type="term" value="F:histone binding"/>
    <property type="evidence" value="ECO:0007669"/>
    <property type="project" value="TreeGrafter"/>
</dbReference>
<organism evidence="12">
    <name type="scientific">Glycine soja</name>
    <name type="common">Wild soybean</name>
    <dbReference type="NCBI Taxonomy" id="3848"/>
    <lineage>
        <taxon>Eukaryota</taxon>
        <taxon>Viridiplantae</taxon>
        <taxon>Streptophyta</taxon>
        <taxon>Embryophyta</taxon>
        <taxon>Tracheophyta</taxon>
        <taxon>Spermatophyta</taxon>
        <taxon>Magnoliopsida</taxon>
        <taxon>eudicotyledons</taxon>
        <taxon>Gunneridae</taxon>
        <taxon>Pentapetalae</taxon>
        <taxon>rosids</taxon>
        <taxon>fabids</taxon>
        <taxon>Fabales</taxon>
        <taxon>Fabaceae</taxon>
        <taxon>Papilionoideae</taxon>
        <taxon>50 kb inversion clade</taxon>
        <taxon>NPAAA clade</taxon>
        <taxon>indigoferoid/millettioid clade</taxon>
        <taxon>Phaseoleae</taxon>
        <taxon>Glycine</taxon>
        <taxon>Glycine subgen. Soja</taxon>
    </lineage>
</organism>
<dbReference type="InterPro" id="IPR013719">
    <property type="entry name" value="RTT106/SPT16-like_middle_dom"/>
</dbReference>
<evidence type="ECO:0000256" key="10">
    <source>
        <dbReference type="SAM" id="MobiDB-lite"/>
    </source>
</evidence>
<evidence type="ECO:0000256" key="8">
    <source>
        <dbReference type="ARBA" id="ARBA00023242"/>
    </source>
</evidence>
<accession>A0A0B2R9L6</accession>
<dbReference type="InterPro" id="IPR050454">
    <property type="entry name" value="RTT106/SSRP1_HistChap/FACT"/>
</dbReference>
<evidence type="ECO:0000256" key="9">
    <source>
        <dbReference type="RuleBase" id="RU364013"/>
    </source>
</evidence>
<comment type="subcellular location">
    <subcellularLocation>
        <location evidence="9">Nucleus</location>
    </subcellularLocation>
    <subcellularLocation>
        <location evidence="9">Chromosome</location>
    </subcellularLocation>
</comment>
<dbReference type="PRINTS" id="PR00887">
    <property type="entry name" value="SSRCOGNITION"/>
</dbReference>
<evidence type="ECO:0000313" key="12">
    <source>
        <dbReference type="EMBL" id="KHN28442.1"/>
    </source>
</evidence>
<dbReference type="GO" id="GO:0006260">
    <property type="term" value="P:DNA replication"/>
    <property type="evidence" value="ECO:0007669"/>
    <property type="project" value="UniProtKB-KW"/>
</dbReference>
<dbReference type="SUPFAM" id="SSF50729">
    <property type="entry name" value="PH domain-like"/>
    <property type="match status" value="1"/>
</dbReference>
<dbReference type="PANTHER" id="PTHR45849:SF1">
    <property type="entry name" value="FACT COMPLEX SUBUNIT SSRP1"/>
    <property type="match status" value="1"/>
</dbReference>
<keyword evidence="7 9" id="KW-0234">DNA repair</keyword>
<dbReference type="CDD" id="cd13231">
    <property type="entry name" value="PH2_SSRP1-like"/>
    <property type="match status" value="1"/>
</dbReference>
<dbReference type="Pfam" id="PF08512">
    <property type="entry name" value="Rttp106-like_middle"/>
    <property type="match status" value="1"/>
</dbReference>
<reference evidence="12" key="1">
    <citation type="submission" date="2014-07" db="EMBL/GenBank/DDBJ databases">
        <title>Identification of a novel salt tolerance gene in wild soybean by whole-genome sequencing.</title>
        <authorList>
            <person name="Lam H.-M."/>
            <person name="Qi X."/>
            <person name="Li M.-W."/>
            <person name="Liu X."/>
            <person name="Xie M."/>
            <person name="Ni M."/>
            <person name="Xu X."/>
        </authorList>
    </citation>
    <scope>NUCLEOTIDE SEQUENCE [LARGE SCALE GENOMIC DNA]</scope>
    <source>
        <tissue evidence="12">Root</tissue>
    </source>
</reference>
<evidence type="ECO:0000259" key="11">
    <source>
        <dbReference type="SMART" id="SM01287"/>
    </source>
</evidence>